<reference evidence="2" key="1">
    <citation type="journal article" date="2019" name="Int. J. Syst. Evol. Microbiol.">
        <title>The Global Catalogue of Microorganisms (GCM) 10K type strain sequencing project: providing services to taxonomists for standard genome sequencing and annotation.</title>
        <authorList>
            <consortium name="The Broad Institute Genomics Platform"/>
            <consortium name="The Broad Institute Genome Sequencing Center for Infectious Disease"/>
            <person name="Wu L."/>
            <person name="Ma J."/>
        </authorList>
    </citation>
    <scope>NUCLEOTIDE SEQUENCE [LARGE SCALE GENOMIC DNA]</scope>
    <source>
        <strain evidence="2">CCUG 42722</strain>
    </source>
</reference>
<proteinExistence type="predicted"/>
<organism evidence="1 2">
    <name type="scientific">Promicromonospora alba</name>
    <dbReference type="NCBI Taxonomy" id="1616110"/>
    <lineage>
        <taxon>Bacteria</taxon>
        <taxon>Bacillati</taxon>
        <taxon>Actinomycetota</taxon>
        <taxon>Actinomycetes</taxon>
        <taxon>Micrococcales</taxon>
        <taxon>Promicromonosporaceae</taxon>
        <taxon>Promicromonospora</taxon>
    </lineage>
</organism>
<keyword evidence="2" id="KW-1185">Reference proteome</keyword>
<evidence type="ECO:0000313" key="2">
    <source>
        <dbReference type="Proteomes" id="UP001596011"/>
    </source>
</evidence>
<gene>
    <name evidence="1" type="ORF">ACFO6V_09395</name>
</gene>
<sequence>MIAIIAAQAWAVRDLSFIVCVAARPFGRHVAADSWCRFMARKGAQR</sequence>
<dbReference type="RefSeq" id="WP_377134534.1">
    <property type="nucleotide sequence ID" value="NZ_JBHSFI010000003.1"/>
</dbReference>
<name>A0ABV9HGQ4_9MICO</name>
<evidence type="ECO:0000313" key="1">
    <source>
        <dbReference type="EMBL" id="MFC4628444.1"/>
    </source>
</evidence>
<accession>A0ABV9HGQ4</accession>
<protein>
    <submittedName>
        <fullName evidence="1">Uncharacterized protein</fullName>
    </submittedName>
</protein>
<dbReference type="Proteomes" id="UP001596011">
    <property type="component" value="Unassembled WGS sequence"/>
</dbReference>
<comment type="caution">
    <text evidence="1">The sequence shown here is derived from an EMBL/GenBank/DDBJ whole genome shotgun (WGS) entry which is preliminary data.</text>
</comment>
<dbReference type="EMBL" id="JBHSFI010000003">
    <property type="protein sequence ID" value="MFC4628444.1"/>
    <property type="molecule type" value="Genomic_DNA"/>
</dbReference>